<dbReference type="OrthoDB" id="9796039at2"/>
<dbReference type="Pfam" id="PF12867">
    <property type="entry name" value="DinB_2"/>
    <property type="match status" value="1"/>
</dbReference>
<accession>A0A2T0SPZ8</accession>
<keyword evidence="1" id="KW-0963">Cytoplasm</keyword>
<evidence type="ECO:0000256" key="3">
    <source>
        <dbReference type="ARBA" id="ARBA00022801"/>
    </source>
</evidence>
<protein>
    <submittedName>
        <fullName evidence="6">DinB family protein</fullName>
    </submittedName>
</protein>
<evidence type="ECO:0000313" key="7">
    <source>
        <dbReference type="Proteomes" id="UP000238375"/>
    </source>
</evidence>
<dbReference type="Gene3D" id="1.20.120.450">
    <property type="entry name" value="dinb family like domain"/>
    <property type="match status" value="1"/>
</dbReference>
<dbReference type="InterPro" id="IPR034660">
    <property type="entry name" value="DinB/YfiT-like"/>
</dbReference>
<dbReference type="HAMAP" id="MF_01256">
    <property type="entry name" value="YfiT_hydrol"/>
    <property type="match status" value="1"/>
</dbReference>
<dbReference type="AlphaFoldDB" id="A0A2T0SPZ8"/>
<dbReference type="GO" id="GO:0016787">
    <property type="term" value="F:hydrolase activity"/>
    <property type="evidence" value="ECO:0007669"/>
    <property type="project" value="UniProtKB-KW"/>
</dbReference>
<evidence type="ECO:0000256" key="2">
    <source>
        <dbReference type="ARBA" id="ARBA00022723"/>
    </source>
</evidence>
<dbReference type="GO" id="GO:0046872">
    <property type="term" value="F:metal ion binding"/>
    <property type="evidence" value="ECO:0007669"/>
    <property type="project" value="UniProtKB-KW"/>
</dbReference>
<keyword evidence="4" id="KW-0862">Zinc</keyword>
<evidence type="ECO:0000256" key="1">
    <source>
        <dbReference type="ARBA" id="ARBA00022490"/>
    </source>
</evidence>
<evidence type="ECO:0000259" key="5">
    <source>
        <dbReference type="Pfam" id="PF12867"/>
    </source>
</evidence>
<dbReference type="InterPro" id="IPR024775">
    <property type="entry name" value="DinB-like"/>
</dbReference>
<feature type="domain" description="DinB-like" evidence="5">
    <location>
        <begin position="42"/>
        <end position="170"/>
    </location>
</feature>
<name>A0A2T0SPZ8_9BACT</name>
<dbReference type="InterPro" id="IPR023774">
    <property type="entry name" value="Put_metal_dep_hydrolase_YfiT"/>
</dbReference>
<sequence>MKFTTDPDPLRYPIGQYDMATEPDAEQVQQNIVAIAALPLKLADLVQNWSDEQLDTPYRPGGWTVRQLIHHIADSHINAYQRTKLTLTEANPTIKPYDEALWAELPDSSLPIAPSLHLLTALHQRWVTMLHKLSGDELQRTYYHPGMQQSFTLAAMTGLYNWHGEHHFQHAYQLALRNGWL</sequence>
<evidence type="ECO:0000256" key="4">
    <source>
        <dbReference type="ARBA" id="ARBA00022833"/>
    </source>
</evidence>
<keyword evidence="3" id="KW-0378">Hydrolase</keyword>
<dbReference type="EMBL" id="PVTE01000014">
    <property type="protein sequence ID" value="PRY35476.1"/>
    <property type="molecule type" value="Genomic_DNA"/>
</dbReference>
<proteinExistence type="inferred from homology"/>
<reference evidence="6 7" key="1">
    <citation type="submission" date="2018-03" db="EMBL/GenBank/DDBJ databases">
        <title>Genomic Encyclopedia of Archaeal and Bacterial Type Strains, Phase II (KMG-II): from individual species to whole genera.</title>
        <authorList>
            <person name="Goeker M."/>
        </authorList>
    </citation>
    <scope>NUCLEOTIDE SEQUENCE [LARGE SCALE GENOMIC DNA]</scope>
    <source>
        <strain evidence="6 7">DSM 28354</strain>
    </source>
</reference>
<keyword evidence="7" id="KW-1185">Reference proteome</keyword>
<dbReference type="SUPFAM" id="SSF109854">
    <property type="entry name" value="DinB/YfiT-like putative metalloenzymes"/>
    <property type="match status" value="1"/>
</dbReference>
<dbReference type="Proteomes" id="UP000238375">
    <property type="component" value="Unassembled WGS sequence"/>
</dbReference>
<keyword evidence="2" id="KW-0479">Metal-binding</keyword>
<comment type="caution">
    <text evidence="6">The sequence shown here is derived from an EMBL/GenBank/DDBJ whole genome shotgun (WGS) entry which is preliminary data.</text>
</comment>
<evidence type="ECO:0000313" key="6">
    <source>
        <dbReference type="EMBL" id="PRY35476.1"/>
    </source>
</evidence>
<organism evidence="6 7">
    <name type="scientific">Spirosoma oryzae</name>
    <dbReference type="NCBI Taxonomy" id="1469603"/>
    <lineage>
        <taxon>Bacteria</taxon>
        <taxon>Pseudomonadati</taxon>
        <taxon>Bacteroidota</taxon>
        <taxon>Cytophagia</taxon>
        <taxon>Cytophagales</taxon>
        <taxon>Cytophagaceae</taxon>
        <taxon>Spirosoma</taxon>
    </lineage>
</organism>
<gene>
    <name evidence="6" type="ORF">CLV58_11461</name>
</gene>
<dbReference type="RefSeq" id="WP_106138993.1">
    <property type="nucleotide sequence ID" value="NZ_PVTE01000014.1"/>
</dbReference>
<dbReference type="NCBIfam" id="NF009807">
    <property type="entry name" value="PRK13291.1"/>
    <property type="match status" value="1"/>
</dbReference>